<feature type="compositionally biased region" description="Polar residues" evidence="1">
    <location>
        <begin position="1"/>
        <end position="10"/>
    </location>
</feature>
<accession>A0A6G1K0V6</accession>
<protein>
    <submittedName>
        <fullName evidence="2">Uncharacterized protein</fullName>
    </submittedName>
</protein>
<evidence type="ECO:0000256" key="1">
    <source>
        <dbReference type="SAM" id="MobiDB-lite"/>
    </source>
</evidence>
<dbReference type="AlphaFoldDB" id="A0A6G1K0V6"/>
<gene>
    <name evidence="2" type="ORF">K504DRAFT_505059</name>
</gene>
<evidence type="ECO:0000313" key="2">
    <source>
        <dbReference type="EMBL" id="KAF2706091.1"/>
    </source>
</evidence>
<dbReference type="Proteomes" id="UP000799428">
    <property type="component" value="Unassembled WGS sequence"/>
</dbReference>
<feature type="region of interest" description="Disordered" evidence="1">
    <location>
        <begin position="1"/>
        <end position="54"/>
    </location>
</feature>
<reference evidence="2" key="1">
    <citation type="journal article" date="2020" name="Stud. Mycol.">
        <title>101 Dothideomycetes genomes: a test case for predicting lifestyles and emergence of pathogens.</title>
        <authorList>
            <person name="Haridas S."/>
            <person name="Albert R."/>
            <person name="Binder M."/>
            <person name="Bloem J."/>
            <person name="Labutti K."/>
            <person name="Salamov A."/>
            <person name="Andreopoulos B."/>
            <person name="Baker S."/>
            <person name="Barry K."/>
            <person name="Bills G."/>
            <person name="Bluhm B."/>
            <person name="Cannon C."/>
            <person name="Castanera R."/>
            <person name="Culley D."/>
            <person name="Daum C."/>
            <person name="Ezra D."/>
            <person name="Gonzalez J."/>
            <person name="Henrissat B."/>
            <person name="Kuo A."/>
            <person name="Liang C."/>
            <person name="Lipzen A."/>
            <person name="Lutzoni F."/>
            <person name="Magnuson J."/>
            <person name="Mondo S."/>
            <person name="Nolan M."/>
            <person name="Ohm R."/>
            <person name="Pangilinan J."/>
            <person name="Park H.-J."/>
            <person name="Ramirez L."/>
            <person name="Alfaro M."/>
            <person name="Sun H."/>
            <person name="Tritt A."/>
            <person name="Yoshinaga Y."/>
            <person name="Zwiers L.-H."/>
            <person name="Turgeon B."/>
            <person name="Goodwin S."/>
            <person name="Spatafora J."/>
            <person name="Crous P."/>
            <person name="Grigoriev I."/>
        </authorList>
    </citation>
    <scope>NUCLEOTIDE SEQUENCE</scope>
    <source>
        <strain evidence="2">CBS 279.74</strain>
    </source>
</reference>
<keyword evidence="3" id="KW-1185">Reference proteome</keyword>
<organism evidence="2 3">
    <name type="scientific">Pleomassaria siparia CBS 279.74</name>
    <dbReference type="NCBI Taxonomy" id="1314801"/>
    <lineage>
        <taxon>Eukaryota</taxon>
        <taxon>Fungi</taxon>
        <taxon>Dikarya</taxon>
        <taxon>Ascomycota</taxon>
        <taxon>Pezizomycotina</taxon>
        <taxon>Dothideomycetes</taxon>
        <taxon>Pleosporomycetidae</taxon>
        <taxon>Pleosporales</taxon>
        <taxon>Pleomassariaceae</taxon>
        <taxon>Pleomassaria</taxon>
    </lineage>
</organism>
<proteinExistence type="predicted"/>
<dbReference type="EMBL" id="MU005776">
    <property type="protein sequence ID" value="KAF2706091.1"/>
    <property type="molecule type" value="Genomic_DNA"/>
</dbReference>
<name>A0A6G1K0V6_9PLEO</name>
<evidence type="ECO:0000313" key="3">
    <source>
        <dbReference type="Proteomes" id="UP000799428"/>
    </source>
</evidence>
<sequence>MPLSWASTSSPRPKALVPLPPLLRPTPGGESASEDGSALDENARDYDSEYMDMD</sequence>